<dbReference type="EMBL" id="MPIN01000030">
    <property type="protein sequence ID" value="OJH33663.1"/>
    <property type="molecule type" value="Genomic_DNA"/>
</dbReference>
<evidence type="ECO:0000313" key="2">
    <source>
        <dbReference type="Proteomes" id="UP000182229"/>
    </source>
</evidence>
<proteinExistence type="predicted"/>
<dbReference type="STRING" id="83449.BON30_47345"/>
<reference evidence="1 2" key="2">
    <citation type="submission" date="2016-12" db="EMBL/GenBank/DDBJ databases">
        <title>Draft Genome Sequence of Cystobacter ferrugineus Strain Cbfe23.</title>
        <authorList>
            <person name="Akbar S."/>
            <person name="Dowd S.E."/>
            <person name="Stevens D.C."/>
        </authorList>
    </citation>
    <scope>NUCLEOTIDE SEQUENCE [LARGE SCALE GENOMIC DNA]</scope>
    <source>
        <strain evidence="1 2">Cbfe23</strain>
    </source>
</reference>
<name>A0A1L9AUQ1_9BACT</name>
<gene>
    <name evidence="1" type="ORF">BON30_47345</name>
</gene>
<comment type="caution">
    <text evidence="1">The sequence shown here is derived from an EMBL/GenBank/DDBJ whole genome shotgun (WGS) entry which is preliminary data.</text>
</comment>
<sequence length="149" mass="16184">MLRPRGLQLEVEAGLFSSRSIERIFLRKFRLSSSRSRIFSYMRWSCVRVNLGGSSSKPMGLGQPPKGLECHSACLALVSLIRTNAQFSKAPADGHQAMSGTQWAAATRALLETRGALYPRLSRVLSVALPQAGEEASVALERPSVVPEG</sequence>
<dbReference type="AlphaFoldDB" id="A0A1L9AUQ1"/>
<accession>A0A1L9AUQ1</accession>
<keyword evidence="2" id="KW-1185">Reference proteome</keyword>
<evidence type="ECO:0000313" key="1">
    <source>
        <dbReference type="EMBL" id="OJH33663.1"/>
    </source>
</evidence>
<protein>
    <submittedName>
        <fullName evidence="1">Uncharacterized protein</fullName>
    </submittedName>
</protein>
<reference evidence="2" key="1">
    <citation type="submission" date="2016-11" db="EMBL/GenBank/DDBJ databases">
        <authorList>
            <person name="Shukria A."/>
            <person name="Stevens D.C."/>
        </authorList>
    </citation>
    <scope>NUCLEOTIDE SEQUENCE [LARGE SCALE GENOMIC DNA]</scope>
    <source>
        <strain evidence="2">Cbfe23</strain>
    </source>
</reference>
<dbReference type="Proteomes" id="UP000182229">
    <property type="component" value="Unassembled WGS sequence"/>
</dbReference>
<organism evidence="1 2">
    <name type="scientific">Cystobacter ferrugineus</name>
    <dbReference type="NCBI Taxonomy" id="83449"/>
    <lineage>
        <taxon>Bacteria</taxon>
        <taxon>Pseudomonadati</taxon>
        <taxon>Myxococcota</taxon>
        <taxon>Myxococcia</taxon>
        <taxon>Myxococcales</taxon>
        <taxon>Cystobacterineae</taxon>
        <taxon>Archangiaceae</taxon>
        <taxon>Cystobacter</taxon>
    </lineage>
</organism>